<proteinExistence type="predicted"/>
<dbReference type="Pfam" id="PF00454">
    <property type="entry name" value="PI3_PI4_kinase"/>
    <property type="match status" value="1"/>
</dbReference>
<evidence type="ECO:0000313" key="4">
    <source>
        <dbReference type="Proteomes" id="UP000192247"/>
    </source>
</evidence>
<dbReference type="PROSITE" id="PS50290">
    <property type="entry name" value="PI3_4_KINASE_3"/>
    <property type="match status" value="1"/>
</dbReference>
<dbReference type="GO" id="GO:0004674">
    <property type="term" value="F:protein serine/threonine kinase activity"/>
    <property type="evidence" value="ECO:0007669"/>
    <property type="project" value="TreeGrafter"/>
</dbReference>
<dbReference type="InterPro" id="IPR036940">
    <property type="entry name" value="PI3/4_kinase_cat_sf"/>
</dbReference>
<reference evidence="3 4" key="1">
    <citation type="journal article" date="2017" name="Gigascience">
        <title>Draft genome of the honey bee ectoparasitic mite, Tropilaelaps mercedesae, is shaped by the parasitic life history.</title>
        <authorList>
            <person name="Dong X."/>
            <person name="Armstrong S.D."/>
            <person name="Xia D."/>
            <person name="Makepeace B.L."/>
            <person name="Darby A.C."/>
            <person name="Kadowaki T."/>
        </authorList>
    </citation>
    <scope>NUCLEOTIDE SEQUENCE [LARGE SCALE GENOMIC DNA]</scope>
    <source>
        <strain evidence="3">Wuxi-XJTLU</strain>
    </source>
</reference>
<dbReference type="Pfam" id="PF02260">
    <property type="entry name" value="FATC"/>
    <property type="match status" value="1"/>
</dbReference>
<organism evidence="3 4">
    <name type="scientific">Tropilaelaps mercedesae</name>
    <dbReference type="NCBI Taxonomy" id="418985"/>
    <lineage>
        <taxon>Eukaryota</taxon>
        <taxon>Metazoa</taxon>
        <taxon>Ecdysozoa</taxon>
        <taxon>Arthropoda</taxon>
        <taxon>Chelicerata</taxon>
        <taxon>Arachnida</taxon>
        <taxon>Acari</taxon>
        <taxon>Parasitiformes</taxon>
        <taxon>Mesostigmata</taxon>
        <taxon>Gamasina</taxon>
        <taxon>Dermanyssoidea</taxon>
        <taxon>Laelapidae</taxon>
        <taxon>Tropilaelaps</taxon>
    </lineage>
</organism>
<dbReference type="PANTHER" id="PTHR11139">
    <property type="entry name" value="ATAXIA TELANGIECTASIA MUTATED ATM -RELATED"/>
    <property type="match status" value="1"/>
</dbReference>
<keyword evidence="4" id="KW-1185">Reference proteome</keyword>
<dbReference type="InterPro" id="IPR050517">
    <property type="entry name" value="DDR_Repair_Kinase"/>
</dbReference>
<gene>
    <name evidence="3" type="ORF">BIW11_12445</name>
</gene>
<dbReference type="GO" id="GO:0005634">
    <property type="term" value="C:nucleus"/>
    <property type="evidence" value="ECO:0007669"/>
    <property type="project" value="TreeGrafter"/>
</dbReference>
<accession>A0A1V9X6Z7</accession>
<dbReference type="GO" id="GO:0031931">
    <property type="term" value="C:TORC1 complex"/>
    <property type="evidence" value="ECO:0007669"/>
    <property type="project" value="TreeGrafter"/>
</dbReference>
<dbReference type="AlphaFoldDB" id="A0A1V9X6Z7"/>
<evidence type="ECO:0000259" key="1">
    <source>
        <dbReference type="PROSITE" id="PS50290"/>
    </source>
</evidence>
<dbReference type="SUPFAM" id="SSF56112">
    <property type="entry name" value="Protein kinase-like (PK-like)"/>
    <property type="match status" value="1"/>
</dbReference>
<feature type="domain" description="FATC" evidence="2">
    <location>
        <begin position="740"/>
        <end position="772"/>
    </location>
</feature>
<dbReference type="Gene3D" id="1.10.1070.11">
    <property type="entry name" value="Phosphatidylinositol 3-/4-kinase, catalytic domain"/>
    <property type="match status" value="1"/>
</dbReference>
<dbReference type="GO" id="GO:0031932">
    <property type="term" value="C:TORC2 complex"/>
    <property type="evidence" value="ECO:0007669"/>
    <property type="project" value="TreeGrafter"/>
</dbReference>
<dbReference type="EMBL" id="MNPL01022031">
    <property type="protein sequence ID" value="OQR69143.1"/>
    <property type="molecule type" value="Genomic_DNA"/>
</dbReference>
<dbReference type="GO" id="GO:0016242">
    <property type="term" value="P:negative regulation of macroautophagy"/>
    <property type="evidence" value="ECO:0007669"/>
    <property type="project" value="TreeGrafter"/>
</dbReference>
<name>A0A1V9X6Z7_9ACAR</name>
<keyword evidence="3" id="KW-0418">Kinase</keyword>
<dbReference type="InParanoid" id="A0A1V9X6Z7"/>
<dbReference type="STRING" id="418985.A0A1V9X6Z7"/>
<sequence>TQLRVAERVPFRLTPILSRALGLNGLSGAFQVAAENILRTLRANRETLLTLLEAFVYDPLVDWTTGGPASVPKTASMTAECAVTQLVALCSDSGFEQSLIKVEQELRAIWNQLTANVVEWRDNAMALANKTALIAALQECPTVVADVASVRQQFSDLRKAVDEKAATFASYCDAATCEGPALRAMAAYFSQTTSLWAQWLGHVCTQLDIGASAQQTLTRLQTTALVGQPTLASDLAYLTQQLSALEGGASDQLFSVLHPRPLYASTSTAAQRLLAMLDLLKVDVLPRLLALSDVDAVASPLVPLVGEGMELLASMVATDDCDVIADKLEAEYEAVIAAAANQRQAQGAPASATLMSTPGASAAPAAGAAPQVLLLALDSLFAELRFIDKLQLIHGLFSAIQAAGTGGGGRLEAACGVVESILIAPLVAAEGLVVENGEMGQTVSPGHIMSDRQAITALMALVQSVSEEPIPGLPTIESVLDDAEVSHEVSASIREDLRANIGPTREAIIEVSNTAVSMLSNPAYARVAADPAVANDLGAIGDKAMPLQEALVDSTTQQVHVLQTQVQRYWQPIGVALVDADLKLQSLVDLTASVRHAEPTEFLLKQASWPQLAFNPVQVRVEDLLPTVKKCPNPFNGDKKLGYASKVCFDTVGQFNNTCQFALRSFAGGQPGQVDLQMLHEASTQIGEIFHAVQALRERLLTCKVVEIESKREEQRNRQGMLIWRRVRAKLEGRDTPDKSRMGVGQQLEKVIHEATCMENLALMYEGWTPWV</sequence>
<feature type="domain" description="PI3K/PI4K catalytic" evidence="1">
    <location>
        <begin position="1"/>
        <end position="114"/>
    </location>
</feature>
<keyword evidence="3" id="KW-0808">Transferase</keyword>
<feature type="non-terminal residue" evidence="3">
    <location>
        <position position="1"/>
    </location>
</feature>
<dbReference type="InterPro" id="IPR000403">
    <property type="entry name" value="PI3/4_kinase_cat_dom"/>
</dbReference>
<dbReference type="GO" id="GO:0005737">
    <property type="term" value="C:cytoplasm"/>
    <property type="evidence" value="ECO:0007669"/>
    <property type="project" value="TreeGrafter"/>
</dbReference>
<dbReference type="SMART" id="SM01343">
    <property type="entry name" value="FATC"/>
    <property type="match status" value="1"/>
</dbReference>
<dbReference type="GO" id="GO:0031929">
    <property type="term" value="P:TOR signaling"/>
    <property type="evidence" value="ECO:0007669"/>
    <property type="project" value="TreeGrafter"/>
</dbReference>
<comment type="caution">
    <text evidence="3">The sequence shown here is derived from an EMBL/GenBank/DDBJ whole genome shotgun (WGS) entry which is preliminary data.</text>
</comment>
<dbReference type="InterPro" id="IPR011009">
    <property type="entry name" value="Kinase-like_dom_sf"/>
</dbReference>
<dbReference type="OrthoDB" id="6424826at2759"/>
<dbReference type="PANTHER" id="PTHR11139:SF119">
    <property type="entry name" value="SERINE_THREONINE-PROTEIN KINASE SMG1"/>
    <property type="match status" value="1"/>
</dbReference>
<evidence type="ECO:0000259" key="2">
    <source>
        <dbReference type="PROSITE" id="PS51190"/>
    </source>
</evidence>
<evidence type="ECO:0000313" key="3">
    <source>
        <dbReference type="EMBL" id="OQR69143.1"/>
    </source>
</evidence>
<protein>
    <submittedName>
        <fullName evidence="3">Serine/threonine-protein kinase SMG1-like</fullName>
    </submittedName>
</protein>
<dbReference type="PROSITE" id="PS51190">
    <property type="entry name" value="FATC"/>
    <property type="match status" value="1"/>
</dbReference>
<dbReference type="Proteomes" id="UP000192247">
    <property type="component" value="Unassembled WGS sequence"/>
</dbReference>
<dbReference type="InterPro" id="IPR003152">
    <property type="entry name" value="FATC_dom"/>
</dbReference>